<dbReference type="AlphaFoldDB" id="A0A818WSI7"/>
<dbReference type="Proteomes" id="UP000663868">
    <property type="component" value="Unassembled WGS sequence"/>
</dbReference>
<gene>
    <name evidence="1" type="ORF">IZO911_LOCUS41936</name>
    <name evidence="2" type="ORF">KXQ929_LOCUS13021</name>
</gene>
<evidence type="ECO:0000313" key="1">
    <source>
        <dbReference type="EMBL" id="CAF1443431.1"/>
    </source>
</evidence>
<dbReference type="EMBL" id="CAJOBB010000685">
    <property type="protein sequence ID" value="CAF3730513.1"/>
    <property type="molecule type" value="Genomic_DNA"/>
</dbReference>
<evidence type="ECO:0000313" key="3">
    <source>
        <dbReference type="Proteomes" id="UP000663868"/>
    </source>
</evidence>
<dbReference type="Proteomes" id="UP000663860">
    <property type="component" value="Unassembled WGS sequence"/>
</dbReference>
<name>A0A818WSI7_9BILA</name>
<accession>A0A818WSI7</accession>
<protein>
    <submittedName>
        <fullName evidence="2">Uncharacterized protein</fullName>
    </submittedName>
</protein>
<dbReference type="EMBL" id="CAJNOE010001687">
    <property type="protein sequence ID" value="CAF1443431.1"/>
    <property type="molecule type" value="Genomic_DNA"/>
</dbReference>
<proteinExistence type="predicted"/>
<reference evidence="2" key="1">
    <citation type="submission" date="2021-02" db="EMBL/GenBank/DDBJ databases">
        <authorList>
            <person name="Nowell W R."/>
        </authorList>
    </citation>
    <scope>NUCLEOTIDE SEQUENCE</scope>
</reference>
<evidence type="ECO:0000313" key="2">
    <source>
        <dbReference type="EMBL" id="CAF3730513.1"/>
    </source>
</evidence>
<organism evidence="2 3">
    <name type="scientific">Adineta steineri</name>
    <dbReference type="NCBI Taxonomy" id="433720"/>
    <lineage>
        <taxon>Eukaryota</taxon>
        <taxon>Metazoa</taxon>
        <taxon>Spiralia</taxon>
        <taxon>Gnathifera</taxon>
        <taxon>Rotifera</taxon>
        <taxon>Eurotatoria</taxon>
        <taxon>Bdelloidea</taxon>
        <taxon>Adinetida</taxon>
        <taxon>Adinetidae</taxon>
        <taxon>Adineta</taxon>
    </lineage>
</organism>
<comment type="caution">
    <text evidence="2">The sequence shown here is derived from an EMBL/GenBank/DDBJ whole genome shotgun (WGS) entry which is preliminary data.</text>
</comment>
<sequence length="83" mass="9247">MVGLLDYSNVTVFVKYLSNENNNEIGKEFFNITTISSIESNKTVIIVRETITPPTGGLPRRAYTELGFVEAYEDSPIEIVLAC</sequence>